<dbReference type="PANTHER" id="PTHR37017">
    <property type="entry name" value="AB HYDROLASE-1 DOMAIN-CONTAINING PROTEIN-RELATED"/>
    <property type="match status" value="1"/>
</dbReference>
<dbReference type="AlphaFoldDB" id="A0A8J3U2G2"/>
<dbReference type="Pfam" id="PF12697">
    <property type="entry name" value="Abhydrolase_6"/>
    <property type="match status" value="1"/>
</dbReference>
<dbReference type="Proteomes" id="UP000622547">
    <property type="component" value="Unassembled WGS sequence"/>
</dbReference>
<dbReference type="PANTHER" id="PTHR37017:SF11">
    <property type="entry name" value="ESTERASE_LIPASE_THIOESTERASE DOMAIN-CONTAINING PROTEIN"/>
    <property type="match status" value="1"/>
</dbReference>
<accession>A0A8J3U2G2</accession>
<gene>
    <name evidence="2" type="ORF">Pph01_17400</name>
</gene>
<dbReference type="EMBL" id="BOOP01000006">
    <property type="protein sequence ID" value="GII36737.1"/>
    <property type="molecule type" value="Genomic_DNA"/>
</dbReference>
<evidence type="ECO:0000259" key="1">
    <source>
        <dbReference type="Pfam" id="PF12697"/>
    </source>
</evidence>
<proteinExistence type="predicted"/>
<dbReference type="SUPFAM" id="SSF53474">
    <property type="entry name" value="alpha/beta-Hydrolases"/>
    <property type="match status" value="1"/>
</dbReference>
<dbReference type="InterPro" id="IPR029058">
    <property type="entry name" value="AB_hydrolase_fold"/>
</dbReference>
<dbReference type="Gene3D" id="3.40.50.1820">
    <property type="entry name" value="alpha/beta hydrolase"/>
    <property type="match status" value="1"/>
</dbReference>
<evidence type="ECO:0000313" key="3">
    <source>
        <dbReference type="Proteomes" id="UP000622547"/>
    </source>
</evidence>
<sequence>MTTVMLVHGAWHRPNAWAKLETELHALGYGTHAPALPSAGEHPTAGMHDDAAVLAGELASIAGPVVLLGHSYGGIPITEAAAGAGNVERLIYLAAYMPEKGQSMYAIHGLPDPEDMSGLFPLINEPRTSLYGDLPEDEAEQAVSTLVNQTVRSFAEKVDAAAWLEIPSTYIVAEQDKAIPPALQEKMAAQAAEIRRLTSSHSPFLSQPAQLAALIDEIVRSA</sequence>
<comment type="caution">
    <text evidence="2">The sequence shown here is derived from an EMBL/GenBank/DDBJ whole genome shotgun (WGS) entry which is preliminary data.</text>
</comment>
<dbReference type="InterPro" id="IPR052897">
    <property type="entry name" value="Sec-Metab_Biosynth_Hydrolase"/>
</dbReference>
<dbReference type="InterPro" id="IPR000073">
    <property type="entry name" value="AB_hydrolase_1"/>
</dbReference>
<keyword evidence="3" id="KW-1185">Reference proteome</keyword>
<evidence type="ECO:0000313" key="2">
    <source>
        <dbReference type="EMBL" id="GII36737.1"/>
    </source>
</evidence>
<dbReference type="GO" id="GO:0003824">
    <property type="term" value="F:catalytic activity"/>
    <property type="evidence" value="ECO:0007669"/>
    <property type="project" value="UniProtKB-ARBA"/>
</dbReference>
<protein>
    <recommendedName>
        <fullName evidence="1">AB hydrolase-1 domain-containing protein</fullName>
    </recommendedName>
</protein>
<name>A0A8J3U2G2_9ACTN</name>
<reference evidence="2 3" key="1">
    <citation type="submission" date="2021-01" db="EMBL/GenBank/DDBJ databases">
        <title>Whole genome shotgun sequence of Planotetraspora phitsanulokensis NBRC 104273.</title>
        <authorList>
            <person name="Komaki H."/>
            <person name="Tamura T."/>
        </authorList>
    </citation>
    <scope>NUCLEOTIDE SEQUENCE [LARGE SCALE GENOMIC DNA]</scope>
    <source>
        <strain evidence="2 3">NBRC 104273</strain>
    </source>
</reference>
<organism evidence="2 3">
    <name type="scientific">Planotetraspora phitsanulokensis</name>
    <dbReference type="NCBI Taxonomy" id="575192"/>
    <lineage>
        <taxon>Bacteria</taxon>
        <taxon>Bacillati</taxon>
        <taxon>Actinomycetota</taxon>
        <taxon>Actinomycetes</taxon>
        <taxon>Streptosporangiales</taxon>
        <taxon>Streptosporangiaceae</taxon>
        <taxon>Planotetraspora</taxon>
    </lineage>
</organism>
<feature type="domain" description="AB hydrolase-1" evidence="1">
    <location>
        <begin position="4"/>
        <end position="213"/>
    </location>
</feature>